<protein>
    <recommendedName>
        <fullName evidence="1">HD domain-containing protein</fullName>
    </recommendedName>
</protein>
<dbReference type="SUPFAM" id="SSF109604">
    <property type="entry name" value="HD-domain/PDEase-like"/>
    <property type="match status" value="1"/>
</dbReference>
<dbReference type="AlphaFoldDB" id="A0A317T7M1"/>
<evidence type="ECO:0000313" key="3">
    <source>
        <dbReference type="Proteomes" id="UP000246278"/>
    </source>
</evidence>
<dbReference type="EMBL" id="PDNZ01000007">
    <property type="protein sequence ID" value="PWW81476.1"/>
    <property type="molecule type" value="Genomic_DNA"/>
</dbReference>
<accession>A0A317T7M1</accession>
<dbReference type="Pfam" id="PF01966">
    <property type="entry name" value="HD"/>
    <property type="match status" value="1"/>
</dbReference>
<dbReference type="Gene3D" id="1.10.3210.10">
    <property type="entry name" value="Hypothetical protein af1432"/>
    <property type="match status" value="1"/>
</dbReference>
<gene>
    <name evidence="2" type="ORF">CR164_10620</name>
</gene>
<dbReference type="PROSITE" id="PS51831">
    <property type="entry name" value="HD"/>
    <property type="match status" value="1"/>
</dbReference>
<proteinExistence type="predicted"/>
<dbReference type="Proteomes" id="UP000246278">
    <property type="component" value="Unassembled WGS sequence"/>
</dbReference>
<sequence length="273" mass="31515">MQKQGTTELFSSLHKAFMMYLKRFADKNNTFSAPIKLKIAHTFRVVREIRTIAEHGNNGLIHPDIAKCTALLHDIGRFQQYASFGTYDDRTSIDHAALGTVIIDQFNLLSQHPEAQQNLIRTAIIHHNHAIVPENLQPDEHTLAHMLRDADKLDIWKLTINQDMNKPVDNRISPENLERLRTFRKIPYAEVETKADARMFRISWVFDVHFPQTIQTILSRGYIKQMFSKLPRTKQLQEVQETIENVLQYRLKEQSLQSNNGPFQSALGSGLSD</sequence>
<dbReference type="InterPro" id="IPR006674">
    <property type="entry name" value="HD_domain"/>
</dbReference>
<evidence type="ECO:0000259" key="1">
    <source>
        <dbReference type="PROSITE" id="PS51831"/>
    </source>
</evidence>
<feature type="domain" description="HD" evidence="1">
    <location>
        <begin position="38"/>
        <end position="156"/>
    </location>
</feature>
<organism evidence="2 3">
    <name type="scientific">Prosthecochloris marina</name>
    <dbReference type="NCBI Taxonomy" id="2017681"/>
    <lineage>
        <taxon>Bacteria</taxon>
        <taxon>Pseudomonadati</taxon>
        <taxon>Chlorobiota</taxon>
        <taxon>Chlorobiia</taxon>
        <taxon>Chlorobiales</taxon>
        <taxon>Chlorobiaceae</taxon>
        <taxon>Prosthecochloris</taxon>
    </lineage>
</organism>
<name>A0A317T7M1_9CHLB</name>
<comment type="caution">
    <text evidence="2">The sequence shown here is derived from an EMBL/GenBank/DDBJ whole genome shotgun (WGS) entry which is preliminary data.</text>
</comment>
<dbReference type="RefSeq" id="WP_110023970.1">
    <property type="nucleotide sequence ID" value="NZ_PDNZ01000007.1"/>
</dbReference>
<dbReference type="InterPro" id="IPR003607">
    <property type="entry name" value="HD/PDEase_dom"/>
</dbReference>
<evidence type="ECO:0000313" key="2">
    <source>
        <dbReference type="EMBL" id="PWW81476.1"/>
    </source>
</evidence>
<dbReference type="CDD" id="cd00077">
    <property type="entry name" value="HDc"/>
    <property type="match status" value="1"/>
</dbReference>
<keyword evidence="3" id="KW-1185">Reference proteome</keyword>
<reference evidence="3" key="1">
    <citation type="submission" date="2017-10" db="EMBL/GenBank/DDBJ databases">
        <authorList>
            <person name="Gaisin V.A."/>
            <person name="Rysina M.S."/>
            <person name="Grouzdev D.S."/>
        </authorList>
    </citation>
    <scope>NUCLEOTIDE SEQUENCE [LARGE SCALE GENOMIC DNA]</scope>
    <source>
        <strain evidence="3">V1</strain>
    </source>
</reference>